<dbReference type="EMBL" id="JABFCS010000001">
    <property type="protein sequence ID" value="NNU44850.1"/>
    <property type="molecule type" value="Genomic_DNA"/>
</dbReference>
<name>A0A849KBQ7_9BURK</name>
<proteinExistence type="predicted"/>
<reference evidence="1 2" key="1">
    <citation type="submission" date="2020-05" db="EMBL/GenBank/DDBJ databases">
        <authorList>
            <person name="Khan S.A."/>
            <person name="Jeon C.O."/>
            <person name="Chun B.H."/>
        </authorList>
    </citation>
    <scope>NUCLEOTIDE SEQUENCE [LARGE SCALE GENOMIC DNA]</scope>
    <source>
        <strain evidence="1 2">B156</strain>
    </source>
</reference>
<dbReference type="AlphaFoldDB" id="A0A849KBQ7"/>
<sequence>MDIGDFKRILRAFADEQDDVDVRQGKVVASIRDDIVDANLRYGDDHALLVEENGQAMHARTWLLTRVAKLPQLADRILASIPDVMPFVRPAGRLMDDLASSQLDAEQEVTDVFATLQTRTNANIPGATSVLYLTSDAGEGKTTLISLVARAQAKLLKEQRVLRLLVPIPLGGRAFLTFDDAVVAALVNKLRFPYLYYGAFLELVKLGAVVPAFDGYEEMLVESNRDEAVSALGDLVRSLDSRGAIVVAARKAFFEYQSFRTQARLLDALGDHSVSFARLKIDRWDMSKFCEYGRQRGVTDPEEIYGLVAARVTENHPLLTRAVLVRRLFDISIRTDSREQLLAQLAESPEDFFYTFVNVIITREANEKWLNRASDVGESLISVEEHHQLLRMLALEMWQTSSRTLRFDIVDLLVDLFCEASGKNSLITRQIKERIKQHSLLIVENTKGQAVAFDHEDFQSFFLGEGLGAALTRGQSSELRSLLGVNILPTPTAEQAVRAHRRFGGTVGEAALLLQKISDAETGYTYAKENCGALLAWLMDRASIERTRLEIRGATLPVNSLAGKKLHSVLLSSCTMQPTALGTLAAVDVRFESCHFERIDIEGSLEGLTFHDCLVDSLIQGDAQLFEPTQIKSALKAAGALVSDGSMGAPEAPAELDDRVWQLERFLRVFLRSTHVDEEVIRLRLGRAKNPEFFNQILPDLIDLGLLQEVPWKGGGIQRRFKLNVPLFQLQEALQQSNGDYDTFLMQLRTRLAQ</sequence>
<accession>A0A849KBQ7</accession>
<evidence type="ECO:0000313" key="1">
    <source>
        <dbReference type="EMBL" id="NNU44850.1"/>
    </source>
</evidence>
<keyword evidence="2" id="KW-1185">Reference proteome</keyword>
<evidence type="ECO:0000313" key="2">
    <source>
        <dbReference type="Proteomes" id="UP000552954"/>
    </source>
</evidence>
<gene>
    <name evidence="1" type="ORF">HK415_19325</name>
</gene>
<comment type="caution">
    <text evidence="1">The sequence shown here is derived from an EMBL/GenBank/DDBJ whole genome shotgun (WGS) entry which is preliminary data.</text>
</comment>
<evidence type="ECO:0008006" key="3">
    <source>
        <dbReference type="Google" id="ProtNLM"/>
    </source>
</evidence>
<dbReference type="RefSeq" id="WP_171562087.1">
    <property type="nucleotide sequence ID" value="NZ_JABFCS010000001.1"/>
</dbReference>
<reference evidence="1 2" key="2">
    <citation type="submission" date="2020-06" db="EMBL/GenBank/DDBJ databases">
        <title>Ramlibacter rhizophilus sp. nov., isolated from rhizosphere soil of national flower Mugunghwa from South Korea.</title>
        <authorList>
            <person name="Zheng-Fei Y."/>
            <person name="Huan T."/>
        </authorList>
    </citation>
    <scope>NUCLEOTIDE SEQUENCE [LARGE SCALE GENOMIC DNA]</scope>
    <source>
        <strain evidence="1 2">B156</strain>
    </source>
</reference>
<dbReference type="Proteomes" id="UP000552954">
    <property type="component" value="Unassembled WGS sequence"/>
</dbReference>
<organism evidence="1 2">
    <name type="scientific">Ramlibacter montanisoli</name>
    <dbReference type="NCBI Taxonomy" id="2732512"/>
    <lineage>
        <taxon>Bacteria</taxon>
        <taxon>Pseudomonadati</taxon>
        <taxon>Pseudomonadota</taxon>
        <taxon>Betaproteobacteria</taxon>
        <taxon>Burkholderiales</taxon>
        <taxon>Comamonadaceae</taxon>
        <taxon>Ramlibacter</taxon>
    </lineage>
</organism>
<protein>
    <recommendedName>
        <fullName evidence="3">NACHT domain-containing protein</fullName>
    </recommendedName>
</protein>